<feature type="coiled-coil region" evidence="1">
    <location>
        <begin position="169"/>
        <end position="196"/>
    </location>
</feature>
<dbReference type="OrthoDB" id="9807941at2"/>
<dbReference type="STRING" id="429728.SAMN05216456_1313"/>
<dbReference type="AlphaFoldDB" id="A0A1I7N9K4"/>
<dbReference type="Proteomes" id="UP000199074">
    <property type="component" value="Unassembled WGS sequence"/>
</dbReference>
<evidence type="ECO:0000313" key="3">
    <source>
        <dbReference type="Proteomes" id="UP000199074"/>
    </source>
</evidence>
<keyword evidence="2" id="KW-0540">Nuclease</keyword>
<gene>
    <name evidence="2" type="ORF">SAMN05216456_1313</name>
</gene>
<evidence type="ECO:0000256" key="1">
    <source>
        <dbReference type="SAM" id="Coils"/>
    </source>
</evidence>
<reference evidence="2 3" key="1">
    <citation type="submission" date="2016-10" db="EMBL/GenBank/DDBJ databases">
        <authorList>
            <person name="de Groot N.N."/>
        </authorList>
    </citation>
    <scope>NUCLEOTIDE SEQUENCE [LARGE SCALE GENOMIC DNA]</scope>
    <source>
        <strain evidence="2 3">IPL20</strain>
    </source>
</reference>
<sequence length="286" mass="30234">MALIECKLGPTETNVGGQGYVFSYDELRRAVSKVHDLVHIKCFLSVQHYQEVPTVAEVLAARATAPAPELKTSIETLLGSTVLPDEIVFSPAHKLTLGYLVSHTVAESGLTPEEWNGLTQDEREQRLDATVDAIQAQVDREIATEAQKAADAQALKDAEAARIAEAAAAEAEAQRLAEAEAAAAAAAEEAAAAERLAKSKEKVIDPIVDIAGLGPATAAKLAELDITSFSQIAAWDEQTIAMLDTDLGLKGAIKRGDWVGQAKVFQQLKDEAAAEAAAKAAQQNQG</sequence>
<keyword evidence="2" id="KW-0378">Hydrolase</keyword>
<name>A0A1I7N9K4_9HYPH</name>
<organism evidence="2 3">
    <name type="scientific">Devosia crocina</name>
    <dbReference type="NCBI Taxonomy" id="429728"/>
    <lineage>
        <taxon>Bacteria</taxon>
        <taxon>Pseudomonadati</taxon>
        <taxon>Pseudomonadota</taxon>
        <taxon>Alphaproteobacteria</taxon>
        <taxon>Hyphomicrobiales</taxon>
        <taxon>Devosiaceae</taxon>
        <taxon>Devosia</taxon>
    </lineage>
</organism>
<keyword evidence="3" id="KW-1185">Reference proteome</keyword>
<dbReference type="RefSeq" id="WP_092422471.1">
    <property type="nucleotide sequence ID" value="NZ_FPCK01000001.1"/>
</dbReference>
<keyword evidence="1" id="KW-0175">Coiled coil</keyword>
<keyword evidence="2" id="KW-0255">Endonuclease</keyword>
<evidence type="ECO:0000313" key="2">
    <source>
        <dbReference type="EMBL" id="SFV31350.1"/>
    </source>
</evidence>
<protein>
    <submittedName>
        <fullName evidence="2">Predicted 5' DNA nuclease, flap endonuclease-1-like, helix-3-turn-helix (H3TH) domain</fullName>
    </submittedName>
</protein>
<dbReference type="GO" id="GO:0004519">
    <property type="term" value="F:endonuclease activity"/>
    <property type="evidence" value="ECO:0007669"/>
    <property type="project" value="UniProtKB-KW"/>
</dbReference>
<proteinExistence type="predicted"/>
<dbReference type="Gene3D" id="1.10.150.20">
    <property type="entry name" value="5' to 3' exonuclease, C-terminal subdomain"/>
    <property type="match status" value="1"/>
</dbReference>
<dbReference type="EMBL" id="FPCK01000001">
    <property type="protein sequence ID" value="SFV31350.1"/>
    <property type="molecule type" value="Genomic_DNA"/>
</dbReference>
<accession>A0A1I7N9K4</accession>